<dbReference type="PANTHER" id="PTHR46370">
    <property type="entry name" value="GPALPP MOTIFS-CONTAINING PROTEIN 1"/>
    <property type="match status" value="1"/>
</dbReference>
<protein>
    <recommendedName>
        <fullName evidence="2">DUF3752 domain-containing protein</fullName>
    </recommendedName>
</protein>
<dbReference type="InterPro" id="IPR022226">
    <property type="entry name" value="DUF3752"/>
</dbReference>
<dbReference type="OrthoDB" id="73491at2759"/>
<evidence type="ECO:0000256" key="1">
    <source>
        <dbReference type="SAM" id="MobiDB-lite"/>
    </source>
</evidence>
<organism evidence="3 4">
    <name type="scientific">Synchytrium endobioticum</name>
    <dbReference type="NCBI Taxonomy" id="286115"/>
    <lineage>
        <taxon>Eukaryota</taxon>
        <taxon>Fungi</taxon>
        <taxon>Fungi incertae sedis</taxon>
        <taxon>Chytridiomycota</taxon>
        <taxon>Chytridiomycota incertae sedis</taxon>
        <taxon>Chytridiomycetes</taxon>
        <taxon>Synchytriales</taxon>
        <taxon>Synchytriaceae</taxon>
        <taxon>Synchytrium</taxon>
    </lineage>
</organism>
<feature type="region of interest" description="Disordered" evidence="1">
    <location>
        <begin position="1"/>
        <end position="100"/>
    </location>
</feature>
<comment type="caution">
    <text evidence="3">The sequence shown here is derived from an EMBL/GenBank/DDBJ whole genome shotgun (WGS) entry which is preliminary data.</text>
</comment>
<gene>
    <name evidence="3" type="ORF">SeLEV6574_g06457</name>
</gene>
<evidence type="ECO:0000313" key="4">
    <source>
        <dbReference type="Proteomes" id="UP000320475"/>
    </source>
</evidence>
<feature type="region of interest" description="Disordered" evidence="1">
    <location>
        <begin position="125"/>
        <end position="178"/>
    </location>
</feature>
<dbReference type="InterPro" id="IPR046331">
    <property type="entry name" value="GPAM1-like"/>
</dbReference>
<feature type="compositionally biased region" description="Basic and acidic residues" evidence="1">
    <location>
        <begin position="212"/>
        <end position="237"/>
    </location>
</feature>
<sequence>MSFKRLNPKAIRSYRCDKDRAGMSEVQYGPALPPGLKRKKDQQQEEGPIESRRSQPKRRTMTPMGPSLPSTIRNGVKEDDEAVGPRPLPADGVRSEQDELEEKIAEIEARARRDLNTESKLEAKLEREDWMTKPPVAKAGRGGSTVDTTAWTASPLDKDKGKHSQAKKPPMEYITSDQDQATKEFVKMYNEKNRAQSLLESHQIDISTDVEDVSKRPFDREKDMAMRRFDGNSRQRLIDQSQGLGSRFGHGKKTFL</sequence>
<accession>A0A507CNL0</accession>
<name>A0A507CNL0_9FUNG</name>
<dbReference type="AlphaFoldDB" id="A0A507CNL0"/>
<feature type="domain" description="DUF3752" evidence="2">
    <location>
        <begin position="144"/>
        <end position="249"/>
    </location>
</feature>
<dbReference type="PANTHER" id="PTHR46370:SF1">
    <property type="entry name" value="GPALPP MOTIFS-CONTAINING PROTEIN 1"/>
    <property type="match status" value="1"/>
</dbReference>
<reference evidence="3 4" key="1">
    <citation type="journal article" date="2019" name="Sci. Rep.">
        <title>Comparative genomics of chytrid fungi reveal insights into the obligate biotrophic and pathogenic lifestyle of Synchytrium endobioticum.</title>
        <authorList>
            <person name="van de Vossenberg B.T.L.H."/>
            <person name="Warris S."/>
            <person name="Nguyen H.D.T."/>
            <person name="van Gent-Pelzer M.P.E."/>
            <person name="Joly D.L."/>
            <person name="van de Geest H.C."/>
            <person name="Bonants P.J.M."/>
            <person name="Smith D.S."/>
            <person name="Levesque C.A."/>
            <person name="van der Lee T.A.J."/>
        </authorList>
    </citation>
    <scope>NUCLEOTIDE SEQUENCE [LARGE SCALE GENOMIC DNA]</scope>
    <source>
        <strain evidence="3 4">LEV6574</strain>
    </source>
</reference>
<dbReference type="Pfam" id="PF12572">
    <property type="entry name" value="DUF3752"/>
    <property type="match status" value="1"/>
</dbReference>
<feature type="region of interest" description="Disordered" evidence="1">
    <location>
        <begin position="210"/>
        <end position="256"/>
    </location>
</feature>
<dbReference type="EMBL" id="QEAM01000367">
    <property type="protein sequence ID" value="TPX40714.1"/>
    <property type="molecule type" value="Genomic_DNA"/>
</dbReference>
<evidence type="ECO:0000313" key="3">
    <source>
        <dbReference type="EMBL" id="TPX40714.1"/>
    </source>
</evidence>
<proteinExistence type="predicted"/>
<evidence type="ECO:0000259" key="2">
    <source>
        <dbReference type="Pfam" id="PF12572"/>
    </source>
</evidence>
<dbReference type="Proteomes" id="UP000320475">
    <property type="component" value="Unassembled WGS sequence"/>
</dbReference>